<sequence>MRIKKYSKSMALLILVIPWLSAPLLGKESIKRFLPAGIFISFVVHMFNFIAKKRKWWLWYQVFSPKLTWVYPFTWGPFLIGSLWILKYTYGKFFRYLVLNLIVDGAFTYIFVYFFKKTKVFSLMKFKKIQLLCIFMIDTLLLYLFQFFLEKQKGK</sequence>
<feature type="transmembrane region" description="Helical" evidence="1">
    <location>
        <begin position="36"/>
        <end position="51"/>
    </location>
</feature>
<proteinExistence type="predicted"/>
<name>A0A3S2X0D1_9BACI</name>
<feature type="transmembrane region" description="Helical" evidence="1">
    <location>
        <begin position="93"/>
        <end position="115"/>
    </location>
</feature>
<dbReference type="RefSeq" id="WP_127740363.1">
    <property type="nucleotide sequence ID" value="NZ_CAJCKN010000130.1"/>
</dbReference>
<keyword evidence="1" id="KW-0472">Membrane</keyword>
<keyword evidence="1" id="KW-0812">Transmembrane</keyword>
<gene>
    <name evidence="2" type="ORF">EM808_20740</name>
</gene>
<evidence type="ECO:0000313" key="2">
    <source>
        <dbReference type="EMBL" id="RVT58794.1"/>
    </source>
</evidence>
<accession>A0A3S2X0D1</accession>
<dbReference type="EMBL" id="RZTZ01000011">
    <property type="protein sequence ID" value="RVT58794.1"/>
    <property type="molecule type" value="Genomic_DNA"/>
</dbReference>
<dbReference type="Proteomes" id="UP000288024">
    <property type="component" value="Unassembled WGS sequence"/>
</dbReference>
<keyword evidence="1" id="KW-1133">Transmembrane helix</keyword>
<feature type="transmembrane region" description="Helical" evidence="1">
    <location>
        <begin position="67"/>
        <end position="87"/>
    </location>
</feature>
<evidence type="ECO:0000256" key="1">
    <source>
        <dbReference type="SAM" id="Phobius"/>
    </source>
</evidence>
<protein>
    <submittedName>
        <fullName evidence="2">Uncharacterized protein</fullName>
    </submittedName>
</protein>
<feature type="transmembrane region" description="Helical" evidence="1">
    <location>
        <begin position="131"/>
        <end position="149"/>
    </location>
</feature>
<dbReference type="AlphaFoldDB" id="A0A3S2X0D1"/>
<comment type="caution">
    <text evidence="2">The sequence shown here is derived from an EMBL/GenBank/DDBJ whole genome shotgun (WGS) entry which is preliminary data.</text>
</comment>
<organism evidence="2 3">
    <name type="scientific">Niallia taxi</name>
    <dbReference type="NCBI Taxonomy" id="2499688"/>
    <lineage>
        <taxon>Bacteria</taxon>
        <taxon>Bacillati</taxon>
        <taxon>Bacillota</taxon>
        <taxon>Bacilli</taxon>
        <taxon>Bacillales</taxon>
        <taxon>Bacillaceae</taxon>
        <taxon>Niallia</taxon>
    </lineage>
</organism>
<reference evidence="2 3" key="1">
    <citation type="submission" date="2019-01" db="EMBL/GenBank/DDBJ databases">
        <title>Bacillus sp. M5HDSG1-1, whole genome shotgun sequence.</title>
        <authorList>
            <person name="Tuo L."/>
        </authorList>
    </citation>
    <scope>NUCLEOTIDE SEQUENCE [LARGE SCALE GENOMIC DNA]</scope>
    <source>
        <strain evidence="2 3">M5HDSG1-1</strain>
    </source>
</reference>
<keyword evidence="3" id="KW-1185">Reference proteome</keyword>
<evidence type="ECO:0000313" key="3">
    <source>
        <dbReference type="Proteomes" id="UP000288024"/>
    </source>
</evidence>